<dbReference type="AlphaFoldDB" id="A0A0F4LAU9"/>
<organism evidence="1 2">
    <name type="scientific">Lactobacillus melliventris</name>
    <dbReference type="NCBI Taxonomy" id="1218507"/>
    <lineage>
        <taxon>Bacteria</taxon>
        <taxon>Bacillati</taxon>
        <taxon>Bacillota</taxon>
        <taxon>Bacilli</taxon>
        <taxon>Lactobacillales</taxon>
        <taxon>Lactobacillaceae</taxon>
        <taxon>Lactobacillus</taxon>
    </lineage>
</organism>
<evidence type="ECO:0000313" key="1">
    <source>
        <dbReference type="EMBL" id="KJY54701.1"/>
    </source>
</evidence>
<dbReference type="EMBL" id="JXLI01000019">
    <property type="protein sequence ID" value="KJY54701.1"/>
    <property type="molecule type" value="Genomic_DNA"/>
</dbReference>
<evidence type="ECO:0000313" key="2">
    <source>
        <dbReference type="Proteomes" id="UP000033531"/>
    </source>
</evidence>
<dbReference type="OrthoDB" id="2305151at2"/>
<gene>
    <name evidence="1" type="ORF">JF74_18760</name>
</gene>
<sequence>MLIRGQKFDIASIHKKETESLANYYASDNPFLSEGIEYYAIVFKEFLYNHADPQFFLMNLDKQNNILKKEMDKFQKAMQFSFNKGHKTGFLILLKNTKDNQVYDADYFSNPNSLSNFLYSIDKSFGDTVISKNLNRDANTSLINFTLQNFVEGRKEVEKLSRIFFKKGIAVAFEQIRDNIMQTDYQITGYSRMLSVPYNQDFIVTPAFKGTFCFETPNFEEWDIFWDATYDISYSNTLVAKVLVHSLTMAQIKKYSQINASAYKMLQSVLRINNYREEDLIFVVEINFALINPADTSRLLRKAEYQALRVAIANTISRKLQKYHVDEQHILLVHS</sequence>
<geneLocation type="plasmid" evidence="1">
    <name>pHma8p1</name>
</geneLocation>
<dbReference type="PATRIC" id="fig|1218507.3.peg.21"/>
<proteinExistence type="predicted"/>
<keyword evidence="1" id="KW-0614">Plasmid</keyword>
<protein>
    <submittedName>
        <fullName evidence="1">Uncharacterized protein</fullName>
    </submittedName>
</protein>
<name>A0A0F4LAU9_9LACO</name>
<dbReference type="HOGENOM" id="CLU_836230_0_0_9"/>
<dbReference type="RefSeq" id="WP_052724684.1">
    <property type="nucleotide sequence ID" value="NZ_JBHTMT010000007.1"/>
</dbReference>
<accession>A0A0F4LAU9</accession>
<reference evidence="1 2" key="1">
    <citation type="submission" date="2015-01" db="EMBL/GenBank/DDBJ databases">
        <title>Comparative genomics of the lactic acid bacteria isolated from the honey bee gut.</title>
        <authorList>
            <person name="Ellegaard K.M."/>
            <person name="Tamarit D."/>
            <person name="Javelind E."/>
            <person name="Olofsson T."/>
            <person name="Andersson S.G."/>
            <person name="Vasquez A."/>
        </authorList>
    </citation>
    <scope>NUCLEOTIDE SEQUENCE [LARGE SCALE GENOMIC DNA]</scope>
    <source>
        <strain evidence="1 2">Hma8</strain>
        <plasmid evidence="1">pHma8p1</plasmid>
    </source>
</reference>
<dbReference type="Proteomes" id="UP000033531">
    <property type="component" value="Plasmid pHma8p1"/>
</dbReference>
<comment type="caution">
    <text evidence="1">The sequence shown here is derived from an EMBL/GenBank/DDBJ whole genome shotgun (WGS) entry which is preliminary data.</text>
</comment>